<protein>
    <recommendedName>
        <fullName evidence="9">DUF86 domain-containing protein</fullName>
    </recommendedName>
</protein>
<dbReference type="PANTHER" id="PTHR34139:SF1">
    <property type="entry name" value="RNASE MJ1380-RELATED"/>
    <property type="match status" value="1"/>
</dbReference>
<dbReference type="KEGG" id="can:Cyan10605_0284"/>
<dbReference type="GO" id="GO:0110001">
    <property type="term" value="C:toxin-antitoxin complex"/>
    <property type="evidence" value="ECO:0007669"/>
    <property type="project" value="InterPro"/>
</dbReference>
<dbReference type="Proteomes" id="UP000010480">
    <property type="component" value="Chromosome"/>
</dbReference>
<sequence>MPSREFELRIQDMLTEIEVVEDTVKDLNFETFAQNQQALRVILYGLAVIGEAVAKTIDELETQDSNIPWRQIRGLRNMVIHEYFRVDLVLIWQTIQEDLPMLKESLLHIQNNLRDTK</sequence>
<dbReference type="GO" id="GO:0004540">
    <property type="term" value="F:RNA nuclease activity"/>
    <property type="evidence" value="ECO:0007669"/>
    <property type="project" value="InterPro"/>
</dbReference>
<keyword evidence="4" id="KW-0547">Nucleotide-binding</keyword>
<evidence type="ECO:0000256" key="6">
    <source>
        <dbReference type="ARBA" id="ARBA00024207"/>
    </source>
</evidence>
<reference evidence="8" key="1">
    <citation type="journal article" date="2013" name="Proc. Natl. Acad. Sci. U.S.A.">
        <title>Improving the coverage of the cyanobacterial phylum using diversity-driven genome sequencing.</title>
        <authorList>
            <person name="Shih P.M."/>
            <person name="Wu D."/>
            <person name="Latifi A."/>
            <person name="Axen S.D."/>
            <person name="Fewer D.P."/>
            <person name="Talla E."/>
            <person name="Calteau A."/>
            <person name="Cai F."/>
            <person name="Tandeau de Marsac N."/>
            <person name="Rippka R."/>
            <person name="Herdman M."/>
            <person name="Sivonen K."/>
            <person name="Coursin T."/>
            <person name="Laurent T."/>
            <person name="Goodwin L."/>
            <person name="Nolan M."/>
            <person name="Davenport K.W."/>
            <person name="Han C.S."/>
            <person name="Rubin E.M."/>
            <person name="Eisen J.A."/>
            <person name="Woyke T."/>
            <person name="Gugger M."/>
            <person name="Kerfeld C.A."/>
        </authorList>
    </citation>
    <scope>NUCLEOTIDE SEQUENCE [LARGE SCALE GENOMIC DNA]</scope>
    <source>
        <strain evidence="8">PCC 10605</strain>
    </source>
</reference>
<keyword evidence="2" id="KW-1277">Toxin-antitoxin system</keyword>
<dbReference type="HOGENOM" id="CLU_142825_3_3_3"/>
<dbReference type="STRING" id="755178.Cyan10605_0284"/>
<comment type="similarity">
    <text evidence="6">Belongs to the HepT RNase toxin family.</text>
</comment>
<dbReference type="InterPro" id="IPR037038">
    <property type="entry name" value="HepT-like_sf"/>
</dbReference>
<gene>
    <name evidence="7" type="ordered locus">Cyan10605_0284</name>
</gene>
<evidence type="ECO:0000256" key="5">
    <source>
        <dbReference type="ARBA" id="ARBA00022801"/>
    </source>
</evidence>
<evidence type="ECO:0000256" key="3">
    <source>
        <dbReference type="ARBA" id="ARBA00022722"/>
    </source>
</evidence>
<evidence type="ECO:0000256" key="4">
    <source>
        <dbReference type="ARBA" id="ARBA00022741"/>
    </source>
</evidence>
<keyword evidence="5" id="KW-0378">Hydrolase</keyword>
<dbReference type="InterPro" id="IPR008201">
    <property type="entry name" value="HepT-like"/>
</dbReference>
<dbReference type="PANTHER" id="PTHR34139">
    <property type="entry name" value="UPF0331 PROTEIN MJ0127"/>
    <property type="match status" value="1"/>
</dbReference>
<name>K9Z215_CYAAP</name>
<evidence type="ECO:0000313" key="8">
    <source>
        <dbReference type="Proteomes" id="UP000010480"/>
    </source>
</evidence>
<dbReference type="GO" id="GO:0000166">
    <property type="term" value="F:nucleotide binding"/>
    <property type="evidence" value="ECO:0007669"/>
    <property type="project" value="UniProtKB-KW"/>
</dbReference>
<evidence type="ECO:0000256" key="2">
    <source>
        <dbReference type="ARBA" id="ARBA00022649"/>
    </source>
</evidence>
<dbReference type="GO" id="GO:0016787">
    <property type="term" value="F:hydrolase activity"/>
    <property type="evidence" value="ECO:0007669"/>
    <property type="project" value="UniProtKB-KW"/>
</dbReference>
<evidence type="ECO:0008006" key="9">
    <source>
        <dbReference type="Google" id="ProtNLM"/>
    </source>
</evidence>
<dbReference type="AlphaFoldDB" id="K9Z215"/>
<accession>K9Z215</accession>
<dbReference type="InterPro" id="IPR051813">
    <property type="entry name" value="HepT_RNase_toxin"/>
</dbReference>
<dbReference type="EMBL" id="CP003947">
    <property type="protein sequence ID" value="AFZ52433.1"/>
    <property type="molecule type" value="Genomic_DNA"/>
</dbReference>
<organism evidence="7 8">
    <name type="scientific">Cyanobacterium aponinum (strain PCC 10605)</name>
    <dbReference type="NCBI Taxonomy" id="755178"/>
    <lineage>
        <taxon>Bacteria</taxon>
        <taxon>Bacillati</taxon>
        <taxon>Cyanobacteriota</taxon>
        <taxon>Cyanophyceae</taxon>
        <taxon>Oscillatoriophycideae</taxon>
        <taxon>Chroococcales</taxon>
        <taxon>Geminocystaceae</taxon>
        <taxon>Cyanobacterium</taxon>
    </lineage>
</organism>
<keyword evidence="1" id="KW-0597">Phosphoprotein</keyword>
<dbReference type="eggNOG" id="COG2361">
    <property type="taxonomic scope" value="Bacteria"/>
</dbReference>
<keyword evidence="8" id="KW-1185">Reference proteome</keyword>
<keyword evidence="3" id="KW-0540">Nuclease</keyword>
<dbReference type="Gene3D" id="1.20.120.580">
    <property type="entry name" value="bsu32300-like"/>
    <property type="match status" value="1"/>
</dbReference>
<proteinExistence type="inferred from homology"/>
<dbReference type="Pfam" id="PF01934">
    <property type="entry name" value="HepT-like"/>
    <property type="match status" value="1"/>
</dbReference>
<evidence type="ECO:0000256" key="1">
    <source>
        <dbReference type="ARBA" id="ARBA00022553"/>
    </source>
</evidence>
<evidence type="ECO:0000313" key="7">
    <source>
        <dbReference type="EMBL" id="AFZ52433.1"/>
    </source>
</evidence>